<feature type="domain" description="BPTI/Kunitz inhibitor" evidence="5">
    <location>
        <begin position="213"/>
        <end position="270"/>
    </location>
</feature>
<feature type="compositionally biased region" description="Polar residues" evidence="4">
    <location>
        <begin position="124"/>
        <end position="134"/>
    </location>
</feature>
<organism evidence="6 7">
    <name type="scientific">Panagrolaimus superbus</name>
    <dbReference type="NCBI Taxonomy" id="310955"/>
    <lineage>
        <taxon>Eukaryota</taxon>
        <taxon>Metazoa</taxon>
        <taxon>Ecdysozoa</taxon>
        <taxon>Nematoda</taxon>
        <taxon>Chromadorea</taxon>
        <taxon>Rhabditida</taxon>
        <taxon>Tylenchina</taxon>
        <taxon>Panagrolaimomorpha</taxon>
        <taxon>Panagrolaimoidea</taxon>
        <taxon>Panagrolaimidae</taxon>
        <taxon>Panagrolaimus</taxon>
    </lineage>
</organism>
<keyword evidence="2" id="KW-0722">Serine protease inhibitor</keyword>
<dbReference type="InterPro" id="IPR036880">
    <property type="entry name" value="Kunitz_BPTI_sf"/>
</dbReference>
<dbReference type="PANTHER" id="PTHR10083:SF374">
    <property type="entry name" value="BPTI_KUNITZ INHIBITOR DOMAIN-CONTAINING PROTEIN"/>
    <property type="match status" value="1"/>
</dbReference>
<dbReference type="GO" id="GO:0004867">
    <property type="term" value="F:serine-type endopeptidase inhibitor activity"/>
    <property type="evidence" value="ECO:0007669"/>
    <property type="project" value="UniProtKB-KW"/>
</dbReference>
<evidence type="ECO:0000259" key="5">
    <source>
        <dbReference type="PROSITE" id="PS50279"/>
    </source>
</evidence>
<dbReference type="SUPFAM" id="SSF57362">
    <property type="entry name" value="BPTI-like"/>
    <property type="match status" value="1"/>
</dbReference>
<feature type="compositionally biased region" description="Polar residues" evidence="4">
    <location>
        <begin position="101"/>
        <end position="110"/>
    </location>
</feature>
<dbReference type="Proteomes" id="UP000887577">
    <property type="component" value="Unplaced"/>
</dbReference>
<evidence type="ECO:0000313" key="7">
    <source>
        <dbReference type="WBParaSite" id="PSU_v2.g18110.t1"/>
    </source>
</evidence>
<name>A0A914YH44_9BILA</name>
<dbReference type="PROSITE" id="PS00280">
    <property type="entry name" value="BPTI_KUNITZ_1"/>
    <property type="match status" value="1"/>
</dbReference>
<proteinExistence type="predicted"/>
<dbReference type="PROSITE" id="PS50279">
    <property type="entry name" value="BPTI_KUNITZ_2"/>
    <property type="match status" value="1"/>
</dbReference>
<sequence length="276" mass="30755">MTLQGSNIPQPPVIAPYFGHRRYNPGEVVERGSLPSDPKPPKLSTPKPKTRMTMEDFENMMGAVEEESTAEFHAPGGSEGVEKGHYDEANDAMPGARPESESTAINSQLDSKPDKIAIEENPAEPNSVSPSQVQPADMPTDEGEEKGPYAHLRLKPFARQNKLHSLRANDSTAIDTTENENVQIRTSSQEDPFEIDGESTKKIYKEIFDLSMCQLRPSEGRQCREDESQPLTNLQYFYSIKDRKCKLFFHRGCGGNSNRFDTKADCEKACSSLMGH</sequence>
<feature type="region of interest" description="Disordered" evidence="4">
    <location>
        <begin position="67"/>
        <end position="147"/>
    </location>
</feature>
<dbReference type="GO" id="GO:0005615">
    <property type="term" value="C:extracellular space"/>
    <property type="evidence" value="ECO:0007669"/>
    <property type="project" value="TreeGrafter"/>
</dbReference>
<dbReference type="Gene3D" id="4.10.410.10">
    <property type="entry name" value="Pancreatic trypsin inhibitor Kunitz domain"/>
    <property type="match status" value="1"/>
</dbReference>
<dbReference type="SMART" id="SM00131">
    <property type="entry name" value="KU"/>
    <property type="match status" value="1"/>
</dbReference>
<dbReference type="PANTHER" id="PTHR10083">
    <property type="entry name" value="KUNITZ-TYPE PROTEASE INHIBITOR-RELATED"/>
    <property type="match status" value="1"/>
</dbReference>
<dbReference type="CDD" id="cd00109">
    <property type="entry name" value="Kunitz-type"/>
    <property type="match status" value="1"/>
</dbReference>
<reference evidence="7" key="1">
    <citation type="submission" date="2022-11" db="UniProtKB">
        <authorList>
            <consortium name="WormBaseParasite"/>
        </authorList>
    </citation>
    <scope>IDENTIFICATION</scope>
</reference>
<evidence type="ECO:0000256" key="1">
    <source>
        <dbReference type="ARBA" id="ARBA00022690"/>
    </source>
</evidence>
<keyword evidence="3" id="KW-1015">Disulfide bond</keyword>
<dbReference type="InterPro" id="IPR002223">
    <property type="entry name" value="Kunitz_BPTI"/>
</dbReference>
<keyword evidence="6" id="KW-1185">Reference proteome</keyword>
<dbReference type="Pfam" id="PF00014">
    <property type="entry name" value="Kunitz_BPTI"/>
    <property type="match status" value="1"/>
</dbReference>
<dbReference type="AlphaFoldDB" id="A0A914YH44"/>
<keyword evidence="1" id="KW-0646">Protease inhibitor</keyword>
<evidence type="ECO:0000256" key="3">
    <source>
        <dbReference type="ARBA" id="ARBA00023157"/>
    </source>
</evidence>
<protein>
    <submittedName>
        <fullName evidence="7">BPTI/Kunitz inhibitor domain-containing protein</fullName>
    </submittedName>
</protein>
<dbReference type="InterPro" id="IPR050098">
    <property type="entry name" value="TFPI/VKTCI-like"/>
</dbReference>
<dbReference type="InterPro" id="IPR020901">
    <property type="entry name" value="Prtase_inh_Kunz-CS"/>
</dbReference>
<evidence type="ECO:0000313" key="6">
    <source>
        <dbReference type="Proteomes" id="UP000887577"/>
    </source>
</evidence>
<evidence type="ECO:0000256" key="4">
    <source>
        <dbReference type="SAM" id="MobiDB-lite"/>
    </source>
</evidence>
<accession>A0A914YH44</accession>
<feature type="region of interest" description="Disordered" evidence="4">
    <location>
        <begin position="25"/>
        <end position="52"/>
    </location>
</feature>
<evidence type="ECO:0000256" key="2">
    <source>
        <dbReference type="ARBA" id="ARBA00022900"/>
    </source>
</evidence>
<dbReference type="WBParaSite" id="PSU_v2.g18110.t1">
    <property type="protein sequence ID" value="PSU_v2.g18110.t1"/>
    <property type="gene ID" value="PSU_v2.g18110"/>
</dbReference>